<dbReference type="KEGG" id="ccz:CCALI_02326"/>
<evidence type="ECO:0000313" key="1">
    <source>
        <dbReference type="EMBL" id="CCW36131.1"/>
    </source>
</evidence>
<dbReference type="AlphaFoldDB" id="S0EWG4"/>
<sequence>MEETAGPKAMAVYHQSEAHNWNGPVPKVELVDPQKLGLLLGVLAGYYDFLQDNKALKQSAYVKRWYHLVNQTLEARYGDGSNKEAMR</sequence>
<dbReference type="EMBL" id="HF951689">
    <property type="protein sequence ID" value="CCW36131.1"/>
    <property type="molecule type" value="Genomic_DNA"/>
</dbReference>
<accession>S0EWG4</accession>
<dbReference type="STRING" id="454171.CP488_01770"/>
<name>S0EWG4_CHTCT</name>
<protein>
    <submittedName>
        <fullName evidence="1">Uncharacterized protein</fullName>
    </submittedName>
</protein>
<proteinExistence type="predicted"/>
<dbReference type="HOGENOM" id="CLU_2477761_0_0_0"/>
<evidence type="ECO:0000313" key="2">
    <source>
        <dbReference type="Proteomes" id="UP000014227"/>
    </source>
</evidence>
<dbReference type="PATRIC" id="fig|1303518.3.peg.2416"/>
<gene>
    <name evidence="1" type="ORF">CCALI_02326</name>
</gene>
<dbReference type="RefSeq" id="WP_016483650.1">
    <property type="nucleotide sequence ID" value="NC_021487.1"/>
</dbReference>
<organism evidence="1 2">
    <name type="scientific">Chthonomonas calidirosea (strain DSM 23976 / ICMP 18418 / T49)</name>
    <dbReference type="NCBI Taxonomy" id="1303518"/>
    <lineage>
        <taxon>Bacteria</taxon>
        <taxon>Bacillati</taxon>
        <taxon>Armatimonadota</taxon>
        <taxon>Chthonomonadia</taxon>
        <taxon>Chthonomonadales</taxon>
        <taxon>Chthonomonadaceae</taxon>
        <taxon>Chthonomonas</taxon>
    </lineage>
</organism>
<dbReference type="Proteomes" id="UP000014227">
    <property type="component" value="Chromosome I"/>
</dbReference>
<dbReference type="InParanoid" id="S0EWG4"/>
<reference evidence="2" key="1">
    <citation type="submission" date="2013-03" db="EMBL/GenBank/DDBJ databases">
        <title>Genome sequence of Chthonomonas calidirosea, the first sequenced genome from the Armatimonadetes phylum (formally candidate division OP10).</title>
        <authorList>
            <person name="Lee K.C.Y."/>
            <person name="Morgan X.C."/>
            <person name="Dunfield P.F."/>
            <person name="Tamas I."/>
            <person name="Houghton K.M."/>
            <person name="Vyssotski M."/>
            <person name="Ryan J.L.J."/>
            <person name="Lagutin K."/>
            <person name="McDonald I.R."/>
            <person name="Stott M.B."/>
        </authorList>
    </citation>
    <scope>NUCLEOTIDE SEQUENCE [LARGE SCALE GENOMIC DNA]</scope>
    <source>
        <strain evidence="2">DSM 23976 / ICMP 18418 / T49</strain>
    </source>
</reference>
<keyword evidence="2" id="KW-1185">Reference proteome</keyword>